<sequence length="776" mass="82025">MNAVKWGMALFMVAMAVLMGAGSAAAAPELTVKATGGIDGKAMEGRAMPVIIEISNDGDPFEGDLIVDFSNVYENGTARAIGLSVGTGETETVRMTVDSANSYTFSEQQFRFFDGSWRNGREVKYKGDRRPNVNFYYMETSFAVALTESADRLAGLRDLDFGNTPESEVIGVDLDAPLPADAAGWEAADLIIADDGVLAGLSTADQEAIAGRIREGATLLIGMTDDPADAGVFSSALPLEQLRRAELPPEAFQGSGVGTAVPAFEVSLSGGAQSLGDWEGRVLAAFSKFGTGSIVQTAFSFGDEPLASAPDLDRFIGVILAGLPGSNVAYSGMHGDPGSDFVHLGQSATERFETFRIPAAAIILIVMLYIILVGPVLYYVLKKRDRREQAWWIIPAAAVLISAGIFAYGAKDRLFHPQFRQAALFFSDGSGTLSGMYTGSILTNRGGDLEVAASLPMTLSAAGESAAFSGGSGSFGHAVAEQTPQGTLLTLRDMPFWTVRTVHGETRIQDAGSLEADLSVSGGSLTGTLTNGFPFRLRDVSVWSGAGLIPLADLEAGETVEIDVEVPGSVLFPAVSLPGSGHTGISFGNREDHRAGNMVQAAGYYLDGKRPALVGHTATPLANVSLEGNPEYSSVSVIVQQFDPEIRLSGPFSIPPSAINGHVSPEEQDGFVEQYPDGELYLSPGTFLYEPSVPETYVQPEVGWTSLSVRVMEGAAISILNRSSGEFEELTTGKNGLDPAKDYIGREGDFRFRIDSPSNGGHTMLPEIELEGVASP</sequence>
<gene>
    <name evidence="3" type="ORF">SAMN04488127_0361</name>
</gene>
<evidence type="ECO:0000256" key="1">
    <source>
        <dbReference type="SAM" id="Phobius"/>
    </source>
</evidence>
<dbReference type="OrthoDB" id="137965at2"/>
<dbReference type="STRING" id="426757.SAMN04488127_0361"/>
<evidence type="ECO:0000313" key="3">
    <source>
        <dbReference type="EMBL" id="SEI75128.1"/>
    </source>
</evidence>
<reference evidence="4" key="1">
    <citation type="submission" date="2016-10" db="EMBL/GenBank/DDBJ databases">
        <authorList>
            <person name="Varghese N."/>
            <person name="Submissions S."/>
        </authorList>
    </citation>
    <scope>NUCLEOTIDE SEQUENCE [LARGE SCALE GENOMIC DNA]</scope>
    <source>
        <strain evidence="4">CGMCC 1.6763</strain>
    </source>
</reference>
<keyword evidence="1" id="KW-0812">Transmembrane</keyword>
<keyword evidence="1" id="KW-0472">Membrane</keyword>
<evidence type="ECO:0000256" key="2">
    <source>
        <dbReference type="SAM" id="SignalP"/>
    </source>
</evidence>
<protein>
    <submittedName>
        <fullName evidence="3">Uncharacterized protein</fullName>
    </submittedName>
</protein>
<proteinExistence type="predicted"/>
<evidence type="ECO:0000313" key="4">
    <source>
        <dbReference type="Proteomes" id="UP000199200"/>
    </source>
</evidence>
<keyword evidence="1" id="KW-1133">Transmembrane helix</keyword>
<organism evidence="3 4">
    <name type="scientific">Bhargavaea ginsengi</name>
    <dbReference type="NCBI Taxonomy" id="426757"/>
    <lineage>
        <taxon>Bacteria</taxon>
        <taxon>Bacillati</taxon>
        <taxon>Bacillota</taxon>
        <taxon>Bacilli</taxon>
        <taxon>Bacillales</taxon>
        <taxon>Caryophanaceae</taxon>
        <taxon>Bhargavaea</taxon>
    </lineage>
</organism>
<feature type="signal peptide" evidence="2">
    <location>
        <begin position="1"/>
        <end position="26"/>
    </location>
</feature>
<keyword evidence="2" id="KW-0732">Signal</keyword>
<name>A0A1H6T502_9BACL</name>
<dbReference type="RefSeq" id="WP_092049259.1">
    <property type="nucleotide sequence ID" value="NZ_FNZF01000001.1"/>
</dbReference>
<keyword evidence="4" id="KW-1185">Reference proteome</keyword>
<feature type="chain" id="PRO_5011754453" evidence="2">
    <location>
        <begin position="27"/>
        <end position="776"/>
    </location>
</feature>
<feature type="transmembrane region" description="Helical" evidence="1">
    <location>
        <begin position="359"/>
        <end position="381"/>
    </location>
</feature>
<accession>A0A1H6T502</accession>
<dbReference type="Proteomes" id="UP000199200">
    <property type="component" value="Unassembled WGS sequence"/>
</dbReference>
<feature type="transmembrane region" description="Helical" evidence="1">
    <location>
        <begin position="390"/>
        <end position="410"/>
    </location>
</feature>
<dbReference type="EMBL" id="FNZF01000001">
    <property type="protein sequence ID" value="SEI75128.1"/>
    <property type="molecule type" value="Genomic_DNA"/>
</dbReference>
<dbReference type="AlphaFoldDB" id="A0A1H6T502"/>